<name>A0A382LQH8_9ZZZZ</name>
<reference evidence="3" key="1">
    <citation type="submission" date="2018-05" db="EMBL/GenBank/DDBJ databases">
        <authorList>
            <person name="Lanie J.A."/>
            <person name="Ng W.-L."/>
            <person name="Kazmierczak K.M."/>
            <person name="Andrzejewski T.M."/>
            <person name="Davidsen T.M."/>
            <person name="Wayne K.J."/>
            <person name="Tettelin H."/>
            <person name="Glass J.I."/>
            <person name="Rusch D."/>
            <person name="Podicherti R."/>
            <person name="Tsui H.-C.T."/>
            <person name="Winkler M.E."/>
        </authorList>
    </citation>
    <scope>NUCLEOTIDE SEQUENCE</scope>
</reference>
<evidence type="ECO:0000256" key="2">
    <source>
        <dbReference type="SAM" id="Phobius"/>
    </source>
</evidence>
<dbReference type="AlphaFoldDB" id="A0A382LQH8"/>
<feature type="region of interest" description="Disordered" evidence="1">
    <location>
        <begin position="58"/>
        <end position="78"/>
    </location>
</feature>
<dbReference type="EMBL" id="UINC01087620">
    <property type="protein sequence ID" value="SVC37141.1"/>
    <property type="molecule type" value="Genomic_DNA"/>
</dbReference>
<organism evidence="3">
    <name type="scientific">marine metagenome</name>
    <dbReference type="NCBI Taxonomy" id="408172"/>
    <lineage>
        <taxon>unclassified sequences</taxon>
        <taxon>metagenomes</taxon>
        <taxon>ecological metagenomes</taxon>
    </lineage>
</organism>
<accession>A0A382LQH8</accession>
<keyword evidence="2" id="KW-1133">Transmembrane helix</keyword>
<keyword evidence="2" id="KW-0472">Membrane</keyword>
<sequence length="78" mass="8091">MKKTLSGKKTYFTAAAAVLTAFGAYFAGEVDLTVTIQAVFAAMMVVFLRKGVTSEAAKVANGEEAPAPAPVDPQRPNG</sequence>
<feature type="transmembrane region" description="Helical" evidence="2">
    <location>
        <begin position="12"/>
        <end position="28"/>
    </location>
</feature>
<protein>
    <submittedName>
        <fullName evidence="3">Uncharacterized protein</fullName>
    </submittedName>
</protein>
<feature type="compositionally biased region" description="Pro residues" evidence="1">
    <location>
        <begin position="67"/>
        <end position="78"/>
    </location>
</feature>
<evidence type="ECO:0000313" key="3">
    <source>
        <dbReference type="EMBL" id="SVC37141.1"/>
    </source>
</evidence>
<evidence type="ECO:0000256" key="1">
    <source>
        <dbReference type="SAM" id="MobiDB-lite"/>
    </source>
</evidence>
<keyword evidence="2" id="KW-0812">Transmembrane</keyword>
<proteinExistence type="predicted"/>
<gene>
    <name evidence="3" type="ORF">METZ01_LOCUS289995</name>
</gene>